<dbReference type="Gene3D" id="1.25.40.10">
    <property type="entry name" value="Tetratricopeptide repeat domain"/>
    <property type="match status" value="1"/>
</dbReference>
<dbReference type="InterPro" id="IPR011990">
    <property type="entry name" value="TPR-like_helical_dom_sf"/>
</dbReference>
<comment type="caution">
    <text evidence="2">The sequence shown here is derived from an EMBL/GenBank/DDBJ whole genome shotgun (WGS) entry which is preliminary data.</text>
</comment>
<dbReference type="PANTHER" id="PTHR12788">
    <property type="entry name" value="PROTEIN-TYROSINE SULFOTRANSFERASE 2"/>
    <property type="match status" value="1"/>
</dbReference>
<dbReference type="InterPro" id="IPR026634">
    <property type="entry name" value="TPST-like"/>
</dbReference>
<dbReference type="Pfam" id="PF13432">
    <property type="entry name" value="TPR_16"/>
    <property type="match status" value="1"/>
</dbReference>
<dbReference type="Pfam" id="PF13469">
    <property type="entry name" value="Sulfotransfer_3"/>
    <property type="match status" value="1"/>
</dbReference>
<proteinExistence type="predicted"/>
<reference evidence="2 3" key="1">
    <citation type="submission" date="2017-07" db="EMBL/GenBank/DDBJ databases">
        <title>A draft genome sequence of Komagataeibacter swingsii LMG 22125.</title>
        <authorList>
            <person name="Skraban J."/>
            <person name="Cleenwerck I."/>
            <person name="Vandamme P."/>
            <person name="Trcek J."/>
        </authorList>
    </citation>
    <scope>NUCLEOTIDE SEQUENCE [LARGE SCALE GENOMIC DNA]</scope>
    <source>
        <strain evidence="2 3">LMG 22125</strain>
    </source>
</reference>
<dbReference type="AlphaFoldDB" id="A0A2V4RJN1"/>
<dbReference type="SUPFAM" id="SSF48452">
    <property type="entry name" value="TPR-like"/>
    <property type="match status" value="2"/>
</dbReference>
<dbReference type="Gene3D" id="3.40.50.300">
    <property type="entry name" value="P-loop containing nucleotide triphosphate hydrolases"/>
    <property type="match status" value="1"/>
</dbReference>
<sequence length="523" mass="58237">MGNVRQARYALSRGNPVQARNIAAMIIAREPDRAEAHFLLGLSEVTLGNIRPGAAHMEQAVTLGRSAEFFAQLARCLLLLRRDADAAAALRDAEGCLEAGEKSDPLTRDTIGCAYARLGEHAASVPHFEAAVQGKPRHEQFLYNLAVALSFVGRVKEAEQAFERLLASAPGHARAHHALSRLRRQTAENNHVPRLNAAHGATRTPEDRLLLGYALSKELEDLGDTQASFRALRNANAEHRKNLPYSFDRDAAIFDAIEKNWSLFAQAPVSNPPDAAPVFVMGMPRTGTTLVDRILSSHPDIASAGELQAFPIAVKIASRVRTRMVLDPETVAHTAGRDLGAIGQAYLERAHPHVPKDSPRFSDKFPGNFIYAGLIARALPRARLICLRRHPMDTVLSNFKNLFATTSRYYDYSYCIEDIARYYVRFDRLMRLWQKAIPGRVLEIRYEDIVEDQEGATRRLLAHCGLPWSEECLAFHTNAAPVSTPSAAQVRRPIYRDALARWKRHEVELEPARVIFEQNGISV</sequence>
<dbReference type="SMART" id="SM00028">
    <property type="entry name" value="TPR"/>
    <property type="match status" value="3"/>
</dbReference>
<name>A0A2V4RJN1_9PROT</name>
<dbReference type="SUPFAM" id="SSF52540">
    <property type="entry name" value="P-loop containing nucleoside triphosphate hydrolases"/>
    <property type="match status" value="1"/>
</dbReference>
<accession>A0A2V4RJN1</accession>
<evidence type="ECO:0000256" key="1">
    <source>
        <dbReference type="ARBA" id="ARBA00022679"/>
    </source>
</evidence>
<dbReference type="EMBL" id="NKUB01000018">
    <property type="protein sequence ID" value="PYD68905.1"/>
    <property type="molecule type" value="Genomic_DNA"/>
</dbReference>
<dbReference type="InterPro" id="IPR027417">
    <property type="entry name" value="P-loop_NTPase"/>
</dbReference>
<gene>
    <name evidence="2" type="ORF">CFR76_12475</name>
</gene>
<dbReference type="GO" id="GO:0008476">
    <property type="term" value="F:protein-tyrosine sulfotransferase activity"/>
    <property type="evidence" value="ECO:0007669"/>
    <property type="project" value="InterPro"/>
</dbReference>
<evidence type="ECO:0000313" key="2">
    <source>
        <dbReference type="EMBL" id="PYD68905.1"/>
    </source>
</evidence>
<dbReference type="InterPro" id="IPR019734">
    <property type="entry name" value="TPR_rpt"/>
</dbReference>
<evidence type="ECO:0000313" key="3">
    <source>
        <dbReference type="Proteomes" id="UP000247371"/>
    </source>
</evidence>
<organism evidence="2 3">
    <name type="scientific">Komagataeibacter swingsii</name>
    <dbReference type="NCBI Taxonomy" id="215220"/>
    <lineage>
        <taxon>Bacteria</taxon>
        <taxon>Pseudomonadati</taxon>
        <taxon>Pseudomonadota</taxon>
        <taxon>Alphaproteobacteria</taxon>
        <taxon>Acetobacterales</taxon>
        <taxon>Acetobacteraceae</taxon>
        <taxon>Komagataeibacter</taxon>
    </lineage>
</organism>
<protein>
    <submittedName>
        <fullName evidence="2">Sulfotransferase</fullName>
    </submittedName>
</protein>
<dbReference type="PANTHER" id="PTHR12788:SF10">
    <property type="entry name" value="PROTEIN-TYROSINE SULFOTRANSFERASE"/>
    <property type="match status" value="1"/>
</dbReference>
<dbReference type="Pfam" id="PF14559">
    <property type="entry name" value="TPR_19"/>
    <property type="match status" value="1"/>
</dbReference>
<keyword evidence="3" id="KW-1185">Reference proteome</keyword>
<dbReference type="RefSeq" id="WP_110557371.1">
    <property type="nucleotide sequence ID" value="NZ_NKUB01000018.1"/>
</dbReference>
<dbReference type="Proteomes" id="UP000247371">
    <property type="component" value="Unassembled WGS sequence"/>
</dbReference>
<keyword evidence="1 2" id="KW-0808">Transferase</keyword>